<keyword evidence="3" id="KW-1185">Reference proteome</keyword>
<gene>
    <name evidence="2" type="ORF">ACFQPE_08020</name>
</gene>
<dbReference type="GeneID" id="79316612"/>
<organism evidence="2 3">
    <name type="scientific">Halomarina halobia</name>
    <dbReference type="NCBI Taxonomy" id="3033386"/>
    <lineage>
        <taxon>Archaea</taxon>
        <taxon>Methanobacteriati</taxon>
        <taxon>Methanobacteriota</taxon>
        <taxon>Stenosarchaea group</taxon>
        <taxon>Halobacteria</taxon>
        <taxon>Halobacteriales</taxon>
        <taxon>Natronomonadaceae</taxon>
        <taxon>Halomarina</taxon>
    </lineage>
</organism>
<feature type="transmembrane region" description="Helical" evidence="1">
    <location>
        <begin position="44"/>
        <end position="61"/>
    </location>
</feature>
<evidence type="ECO:0000313" key="2">
    <source>
        <dbReference type="EMBL" id="MFC7316736.1"/>
    </source>
</evidence>
<dbReference type="Proteomes" id="UP001596547">
    <property type="component" value="Unassembled WGS sequence"/>
</dbReference>
<comment type="caution">
    <text evidence="2">The sequence shown here is derived from an EMBL/GenBank/DDBJ whole genome shotgun (WGS) entry which is preliminary data.</text>
</comment>
<sequence>MSTHRTRLRTRLDPDLDARTTTVLLAGGLTGVLLFYAYGNVGRVVIAATILLWVAATARRGR</sequence>
<name>A0ABD6A950_9EURY</name>
<evidence type="ECO:0000313" key="3">
    <source>
        <dbReference type="Proteomes" id="UP001596547"/>
    </source>
</evidence>
<dbReference type="RefSeq" id="WP_276304001.1">
    <property type="nucleotide sequence ID" value="NZ_CP119992.1"/>
</dbReference>
<reference evidence="2 3" key="1">
    <citation type="journal article" date="2019" name="Int. J. Syst. Evol. Microbiol.">
        <title>The Global Catalogue of Microorganisms (GCM) 10K type strain sequencing project: providing services to taxonomists for standard genome sequencing and annotation.</title>
        <authorList>
            <consortium name="The Broad Institute Genomics Platform"/>
            <consortium name="The Broad Institute Genome Sequencing Center for Infectious Disease"/>
            <person name="Wu L."/>
            <person name="Ma J."/>
        </authorList>
    </citation>
    <scope>NUCLEOTIDE SEQUENCE [LARGE SCALE GENOMIC DNA]</scope>
    <source>
        <strain evidence="2 3">PSR21</strain>
    </source>
</reference>
<dbReference type="EMBL" id="JBHTBF010000002">
    <property type="protein sequence ID" value="MFC7316736.1"/>
    <property type="molecule type" value="Genomic_DNA"/>
</dbReference>
<keyword evidence="1" id="KW-0472">Membrane</keyword>
<feature type="transmembrane region" description="Helical" evidence="1">
    <location>
        <begin position="21"/>
        <end position="38"/>
    </location>
</feature>
<keyword evidence="1" id="KW-0812">Transmembrane</keyword>
<dbReference type="AlphaFoldDB" id="A0ABD6A950"/>
<proteinExistence type="predicted"/>
<protein>
    <submittedName>
        <fullName evidence="2">Uncharacterized protein</fullName>
    </submittedName>
</protein>
<accession>A0ABD6A950</accession>
<keyword evidence="1" id="KW-1133">Transmembrane helix</keyword>
<evidence type="ECO:0000256" key="1">
    <source>
        <dbReference type="SAM" id="Phobius"/>
    </source>
</evidence>